<dbReference type="STRING" id="1352936.M878_21145"/>
<keyword evidence="2" id="KW-1185">Reference proteome</keyword>
<proteinExistence type="predicted"/>
<dbReference type="PATRIC" id="fig|1352936.5.peg.4432"/>
<reference evidence="1 2" key="1">
    <citation type="journal article" date="2014" name="Genome Announc.">
        <title>Draft Genome Sequence of Streptomyces roseochromogenes subsp. oscitans DS 12.976, Producer of the Aminocoumarin Antibiotic Clorobiocin.</title>
        <authorList>
            <person name="Ruckert C."/>
            <person name="Kalinowski J."/>
            <person name="Heide L."/>
            <person name="Apel A.K."/>
        </authorList>
    </citation>
    <scope>NUCLEOTIDE SEQUENCE [LARGE SCALE GENOMIC DNA]</scope>
    <source>
        <strain evidence="1 2">DS 12.976</strain>
    </source>
</reference>
<sequence>MDASADHLMIVEEKYADFSWFAHESSLTHKLFP</sequence>
<protein>
    <submittedName>
        <fullName evidence="1">Uncharacterized protein</fullName>
    </submittedName>
</protein>
<gene>
    <name evidence="1" type="ORF">M878_21145</name>
</gene>
<accession>V6KAP5</accession>
<dbReference type="AlphaFoldDB" id="V6KAP5"/>
<comment type="caution">
    <text evidence="1">The sequence shown here is derived from an EMBL/GenBank/DDBJ whole genome shotgun (WGS) entry which is preliminary data.</text>
</comment>
<evidence type="ECO:0000313" key="2">
    <source>
        <dbReference type="Proteomes" id="UP000017984"/>
    </source>
</evidence>
<organism evidence="1 2">
    <name type="scientific">Streptomyces roseochromogenus subsp. oscitans DS 12.976</name>
    <dbReference type="NCBI Taxonomy" id="1352936"/>
    <lineage>
        <taxon>Bacteria</taxon>
        <taxon>Bacillati</taxon>
        <taxon>Actinomycetota</taxon>
        <taxon>Actinomycetes</taxon>
        <taxon>Kitasatosporales</taxon>
        <taxon>Streptomycetaceae</taxon>
        <taxon>Streptomyces</taxon>
    </lineage>
</organism>
<evidence type="ECO:0000313" key="1">
    <source>
        <dbReference type="EMBL" id="EST29167.1"/>
    </source>
</evidence>
<name>V6KAP5_STRRC</name>
<dbReference type="EMBL" id="AWQX01000183">
    <property type="protein sequence ID" value="EST29167.1"/>
    <property type="molecule type" value="Genomic_DNA"/>
</dbReference>
<dbReference type="HOGENOM" id="CLU_3384141_0_0_11"/>
<dbReference type="Proteomes" id="UP000017984">
    <property type="component" value="Chromosome"/>
</dbReference>